<dbReference type="RefSeq" id="WP_048422899.1">
    <property type="nucleotide sequence ID" value="NZ_JYNU01000010.1"/>
</dbReference>
<evidence type="ECO:0000313" key="2">
    <source>
        <dbReference type="EMBL" id="KMO77293.1"/>
    </source>
</evidence>
<proteinExistence type="predicted"/>
<evidence type="ECO:0008006" key="4">
    <source>
        <dbReference type="Google" id="ProtNLM"/>
    </source>
</evidence>
<protein>
    <recommendedName>
        <fullName evidence="4">DUF5642 domain-containing protein</fullName>
    </recommendedName>
</protein>
<dbReference type="AlphaFoldDB" id="A0A0J6W650"/>
<dbReference type="PATRIC" id="fig|1807.14.peg.1872"/>
<dbReference type="EMBL" id="JYNU01000010">
    <property type="protein sequence ID" value="KMO77293.1"/>
    <property type="molecule type" value="Genomic_DNA"/>
</dbReference>
<reference evidence="2 3" key="1">
    <citation type="journal article" date="2015" name="Genome Biol. Evol.">
        <title>Characterization of Three Mycobacterium spp. with Potential Use in Bioremediation by Genome Sequencing and Comparative Genomics.</title>
        <authorList>
            <person name="Das S."/>
            <person name="Pettersson B.M."/>
            <person name="Behra P.R."/>
            <person name="Ramesh M."/>
            <person name="Dasgupta S."/>
            <person name="Bhattacharya A."/>
            <person name="Kirsebom L.A."/>
        </authorList>
    </citation>
    <scope>NUCLEOTIDE SEQUENCE [LARGE SCALE GENOMIC DNA]</scope>
    <source>
        <strain evidence="2 3">DSM 44075</strain>
    </source>
</reference>
<keyword evidence="1" id="KW-0472">Membrane</keyword>
<comment type="caution">
    <text evidence="2">The sequence shown here is derived from an EMBL/GenBank/DDBJ whole genome shotgun (WGS) entry which is preliminary data.</text>
</comment>
<keyword evidence="1" id="KW-1133">Transmembrane helix</keyword>
<name>A0A0J6W650_9MYCO</name>
<accession>A0A0J6W650</accession>
<keyword evidence="1" id="KW-0812">Transmembrane</keyword>
<evidence type="ECO:0000313" key="3">
    <source>
        <dbReference type="Proteomes" id="UP000036313"/>
    </source>
</evidence>
<feature type="transmembrane region" description="Helical" evidence="1">
    <location>
        <begin position="12"/>
        <end position="30"/>
    </location>
</feature>
<gene>
    <name evidence="2" type="ORF">MOBUDSM44075_01862</name>
</gene>
<evidence type="ECO:0000256" key="1">
    <source>
        <dbReference type="SAM" id="Phobius"/>
    </source>
</evidence>
<sequence length="229" mass="24001">MANSACSVRRLRILLALSNVVLVVVGVLVVSDPTRRDARGAGRPDLPDLHVLTDTMPVDESAVPPLAGTQWGTIIAVPQGGPAPVEPAECGVFLSQGEVTQKALAMRSSGGAAIGIELAVTPQRVQVHGLTDRCASFSLTTPELRSATRVEPADFGATAPEAISVLMHTRTTTKTQSLAWDIAMIVGVHRGLLVTAEYTPGPHGAAFDPALAQQLPALYEAQTTRLDKS</sequence>
<dbReference type="Proteomes" id="UP000036313">
    <property type="component" value="Unassembled WGS sequence"/>
</dbReference>
<organism evidence="2 3">
    <name type="scientific">Mycolicibacterium obuense</name>
    <dbReference type="NCBI Taxonomy" id="1807"/>
    <lineage>
        <taxon>Bacteria</taxon>
        <taxon>Bacillati</taxon>
        <taxon>Actinomycetota</taxon>
        <taxon>Actinomycetes</taxon>
        <taxon>Mycobacteriales</taxon>
        <taxon>Mycobacteriaceae</taxon>
        <taxon>Mycolicibacterium</taxon>
    </lineage>
</organism>